<evidence type="ECO:0000313" key="1">
    <source>
        <dbReference type="EMBL" id="SHO49725.1"/>
    </source>
</evidence>
<evidence type="ECO:0000313" key="2">
    <source>
        <dbReference type="Proteomes" id="UP000184603"/>
    </source>
</evidence>
<dbReference type="AlphaFoldDB" id="A0A1M7YAR8"/>
<dbReference type="Proteomes" id="UP000184603">
    <property type="component" value="Unassembled WGS sequence"/>
</dbReference>
<dbReference type="OrthoDB" id="198301at2"/>
<reference evidence="1 2" key="1">
    <citation type="submission" date="2016-12" db="EMBL/GenBank/DDBJ databases">
        <authorList>
            <person name="Song W.-J."/>
            <person name="Kurnit D.M."/>
        </authorList>
    </citation>
    <scope>NUCLEOTIDE SEQUENCE [LARGE SCALE GENOMIC DNA]</scope>
    <source>
        <strain evidence="1 2">DSM 18488</strain>
    </source>
</reference>
<proteinExistence type="predicted"/>
<dbReference type="RefSeq" id="WP_073614460.1">
    <property type="nucleotide sequence ID" value="NZ_FRFE01000015.1"/>
</dbReference>
<evidence type="ECO:0008006" key="3">
    <source>
        <dbReference type="Google" id="ProtNLM"/>
    </source>
</evidence>
<gene>
    <name evidence="1" type="ORF">SAMN02745220_03049</name>
</gene>
<dbReference type="STRING" id="1121416.SAMN02745220_03049"/>
<keyword evidence="2" id="KW-1185">Reference proteome</keyword>
<name>A0A1M7YAR8_9BACT</name>
<dbReference type="Pfam" id="PF07027">
    <property type="entry name" value="DUF1318"/>
    <property type="match status" value="1"/>
</dbReference>
<sequence>MMNRYKVLPLLVVVFSLFFTTSILQAASIKDRMAERIPAINALKDQGLVGENNAGLLEFRTGQKPSQALIQDENNDRQAVYAAIAKKEGVSPQLVGQRRAKMLADNGKSGHWFQAADGKWYQK</sequence>
<dbReference type="EMBL" id="FRFE01000015">
    <property type="protein sequence ID" value="SHO49725.1"/>
    <property type="molecule type" value="Genomic_DNA"/>
</dbReference>
<protein>
    <recommendedName>
        <fullName evidence="3">DUF1318 domain-containing protein</fullName>
    </recommendedName>
</protein>
<organism evidence="1 2">
    <name type="scientific">Desulfopila aestuarii DSM 18488</name>
    <dbReference type="NCBI Taxonomy" id="1121416"/>
    <lineage>
        <taxon>Bacteria</taxon>
        <taxon>Pseudomonadati</taxon>
        <taxon>Thermodesulfobacteriota</taxon>
        <taxon>Desulfobulbia</taxon>
        <taxon>Desulfobulbales</taxon>
        <taxon>Desulfocapsaceae</taxon>
        <taxon>Desulfopila</taxon>
    </lineage>
</organism>
<dbReference type="InterPro" id="IPR008309">
    <property type="entry name" value="YdbL"/>
</dbReference>
<accession>A0A1M7YAR8</accession>